<dbReference type="InterPro" id="IPR027417">
    <property type="entry name" value="P-loop_NTPase"/>
</dbReference>
<accession>A0A9D5P141</accession>
<evidence type="ECO:0008006" key="3">
    <source>
        <dbReference type="Google" id="ProtNLM"/>
    </source>
</evidence>
<protein>
    <recommendedName>
        <fullName evidence="3">AAA domain-containing protein</fullName>
    </recommendedName>
</protein>
<reference evidence="1" key="1">
    <citation type="submission" date="2019-04" db="EMBL/GenBank/DDBJ databases">
        <title>Evolution of Biomass-Degrading Anaerobic Consortia Revealed by Metagenomics.</title>
        <authorList>
            <person name="Peng X."/>
        </authorList>
    </citation>
    <scope>NUCLEOTIDE SEQUENCE</scope>
    <source>
        <strain evidence="1">SIG140</strain>
    </source>
</reference>
<sequence>MIEEKLNLIKSSLPLKGQAANPSAKKIISMQDLDELQSGRITPETELPPMQPLFSIYGVPCFYRGELTADCGKAKSGKTTFLSILMAATIKREMLAVERLTDEPLKVLWIDTEQSQQSTQEIMKERIMPLAGVDKLDDTQFYAYNLRGAGFEKRGRMVDVAIRSIKPDICIIDGVKDLMTDINDAVQATLIMEKLMELAKEMNCCIVCVLHQNKSEQDRNMRGSIGTELTNKAFEVFQCSILGDDETFKVEQTYSRKRKIKQNFYYIINKSGLPEACANYHEQPRDAQGRFMSMKEDVSPDEVKAQLKTIVDAFEGRTQRRFNELMAVALKRCGVADAATYYSYLAKAEETGVVRRMNHPDTGEQWVELLDNQLPF</sequence>
<evidence type="ECO:0000313" key="1">
    <source>
        <dbReference type="EMBL" id="MBE6270057.1"/>
    </source>
</evidence>
<organism evidence="1 2">
    <name type="scientific">Xylanibacter ruminicola</name>
    <name type="common">Prevotella ruminicola</name>
    <dbReference type="NCBI Taxonomy" id="839"/>
    <lineage>
        <taxon>Bacteria</taxon>
        <taxon>Pseudomonadati</taxon>
        <taxon>Bacteroidota</taxon>
        <taxon>Bacteroidia</taxon>
        <taxon>Bacteroidales</taxon>
        <taxon>Prevotellaceae</taxon>
        <taxon>Xylanibacter</taxon>
    </lineage>
</organism>
<evidence type="ECO:0000313" key="2">
    <source>
        <dbReference type="Proteomes" id="UP000806522"/>
    </source>
</evidence>
<dbReference type="SUPFAM" id="SSF52540">
    <property type="entry name" value="P-loop containing nucleoside triphosphate hydrolases"/>
    <property type="match status" value="1"/>
</dbReference>
<proteinExistence type="predicted"/>
<gene>
    <name evidence="1" type="ORF">E7101_03795</name>
</gene>
<dbReference type="Gene3D" id="3.40.50.300">
    <property type="entry name" value="P-loop containing nucleotide triphosphate hydrolases"/>
    <property type="match status" value="1"/>
</dbReference>
<name>A0A9D5P141_XYLRU</name>
<comment type="caution">
    <text evidence="1">The sequence shown here is derived from an EMBL/GenBank/DDBJ whole genome shotgun (WGS) entry which is preliminary data.</text>
</comment>
<dbReference type="Proteomes" id="UP000806522">
    <property type="component" value="Unassembled WGS sequence"/>
</dbReference>
<dbReference type="Pfam" id="PF13481">
    <property type="entry name" value="AAA_25"/>
    <property type="match status" value="1"/>
</dbReference>
<dbReference type="AlphaFoldDB" id="A0A9D5P141"/>
<dbReference type="EMBL" id="SUYC01000003">
    <property type="protein sequence ID" value="MBE6270057.1"/>
    <property type="molecule type" value="Genomic_DNA"/>
</dbReference>